<feature type="non-terminal residue" evidence="5">
    <location>
        <position position="298"/>
    </location>
</feature>
<evidence type="ECO:0000259" key="4">
    <source>
        <dbReference type="Pfam" id="PF02347"/>
    </source>
</evidence>
<dbReference type="EC" id="1.4.4.2" evidence="5"/>
<reference evidence="5 6" key="1">
    <citation type="journal article" date="2020" name="Biotechnol. Biofuels">
        <title>New insights from the biogas microbiome by comprehensive genome-resolved metagenomics of nearly 1600 species originating from multiple anaerobic digesters.</title>
        <authorList>
            <person name="Campanaro S."/>
            <person name="Treu L."/>
            <person name="Rodriguez-R L.M."/>
            <person name="Kovalovszki A."/>
            <person name="Ziels R.M."/>
            <person name="Maus I."/>
            <person name="Zhu X."/>
            <person name="Kougias P.G."/>
            <person name="Basile A."/>
            <person name="Luo G."/>
            <person name="Schluter A."/>
            <person name="Konstantinidis K.T."/>
            <person name="Angelidaki I."/>
        </authorList>
    </citation>
    <scope>NUCLEOTIDE SEQUENCE [LARGE SCALE GENOMIC DNA]</scope>
    <source>
        <strain evidence="5">AS06rmzACSIP_256</strain>
    </source>
</reference>
<dbReference type="FunFam" id="3.40.640.10:FF:000199">
    <property type="entry name" value="Glycine dehydrogenase [decarboxylating], mitochondrial"/>
    <property type="match status" value="1"/>
</dbReference>
<dbReference type="GO" id="GO:0005829">
    <property type="term" value="C:cytosol"/>
    <property type="evidence" value="ECO:0007669"/>
    <property type="project" value="TreeGrafter"/>
</dbReference>
<comment type="caution">
    <text evidence="5">The sequence shown here is derived from an EMBL/GenBank/DDBJ whole genome shotgun (WGS) entry which is preliminary data.</text>
</comment>
<dbReference type="GO" id="GO:0005960">
    <property type="term" value="C:glycine cleavage complex"/>
    <property type="evidence" value="ECO:0007669"/>
    <property type="project" value="TreeGrafter"/>
</dbReference>
<evidence type="ECO:0000256" key="3">
    <source>
        <dbReference type="ARBA" id="ARBA00023002"/>
    </source>
</evidence>
<evidence type="ECO:0000313" key="5">
    <source>
        <dbReference type="EMBL" id="NLF54843.1"/>
    </source>
</evidence>
<dbReference type="InterPro" id="IPR015424">
    <property type="entry name" value="PyrdxlP-dep_Trfase"/>
</dbReference>
<keyword evidence="3 5" id="KW-0560">Oxidoreductase</keyword>
<dbReference type="GO" id="GO:0016594">
    <property type="term" value="F:glycine binding"/>
    <property type="evidence" value="ECO:0007669"/>
    <property type="project" value="TreeGrafter"/>
</dbReference>
<dbReference type="InterPro" id="IPR020581">
    <property type="entry name" value="GDC_P"/>
</dbReference>
<evidence type="ECO:0000313" key="6">
    <source>
        <dbReference type="Proteomes" id="UP000536534"/>
    </source>
</evidence>
<dbReference type="GO" id="GO:0019464">
    <property type="term" value="P:glycine decarboxylation via glycine cleavage system"/>
    <property type="evidence" value="ECO:0007669"/>
    <property type="project" value="TreeGrafter"/>
</dbReference>
<dbReference type="EMBL" id="JAAYYV010000285">
    <property type="protein sequence ID" value="NLF54843.1"/>
    <property type="molecule type" value="Genomic_DNA"/>
</dbReference>
<dbReference type="InterPro" id="IPR049315">
    <property type="entry name" value="GDC-P_N"/>
</dbReference>
<proteinExistence type="predicted"/>
<dbReference type="Pfam" id="PF02347">
    <property type="entry name" value="GDC-P"/>
    <property type="match status" value="1"/>
</dbReference>
<protein>
    <submittedName>
        <fullName evidence="5">Glycine dehydrogenase (Aminomethyl-transferring)</fullName>
        <ecNumber evidence="5">1.4.4.2</ecNumber>
    </submittedName>
</protein>
<dbReference type="AlphaFoldDB" id="A0A7X7LX26"/>
<accession>A0A7X7LX26</accession>
<dbReference type="GO" id="GO:0030170">
    <property type="term" value="F:pyridoxal phosphate binding"/>
    <property type="evidence" value="ECO:0007669"/>
    <property type="project" value="TreeGrafter"/>
</dbReference>
<dbReference type="Proteomes" id="UP000536534">
    <property type="component" value="Unassembled WGS sequence"/>
</dbReference>
<evidence type="ECO:0000256" key="1">
    <source>
        <dbReference type="ARBA" id="ARBA00003788"/>
    </source>
</evidence>
<dbReference type="PANTHER" id="PTHR11773">
    <property type="entry name" value="GLYCINE DEHYDROGENASE, DECARBOXYLATING"/>
    <property type="match status" value="1"/>
</dbReference>
<name>A0A7X7LX26_9RHOO</name>
<dbReference type="GO" id="GO:0004375">
    <property type="term" value="F:glycine dehydrogenase (decarboxylating) activity"/>
    <property type="evidence" value="ECO:0007669"/>
    <property type="project" value="UniProtKB-EC"/>
</dbReference>
<dbReference type="InterPro" id="IPR015421">
    <property type="entry name" value="PyrdxlP-dep_Trfase_major"/>
</dbReference>
<feature type="domain" description="Glycine cleavage system P-protein N-terminal" evidence="4">
    <location>
        <begin position="24"/>
        <end position="297"/>
    </location>
</feature>
<dbReference type="PANTHER" id="PTHR11773:SF13">
    <property type="entry name" value="GLYCINE DEHYDROGENASE (DECARBOXYLATING)"/>
    <property type="match status" value="1"/>
</dbReference>
<dbReference type="SUPFAM" id="SSF53383">
    <property type="entry name" value="PLP-dependent transferases"/>
    <property type="match status" value="1"/>
</dbReference>
<comment type="function">
    <text evidence="1">The glycine cleavage system catalyzes the degradation of glycine. The P protein binds the alpha-amino group of glycine through its pyridoxal phosphate cofactor; CO(2) is released and the remaining methylamine moiety is then transferred to the lipoamide cofactor of the H protein.</text>
</comment>
<gene>
    <name evidence="5" type="ORF">GX576_10715</name>
</gene>
<sequence>MTASPQTLLSSPLAQLEQRDAFVHRHLGPDADEVAQMCTAIGVADVDQLIDQTVPAAIRLEQPLPLADAQPEHVALDRLKAIAAKNVIRKSLIGMGYYGTHTPAVILRNVLENPGWYTAYTPYQAEISQGRLEALLNYQQMVIDLTGLDLANASLLDEATAAAEAMTMARRSSKSKSNAFFVDADCFPQTIDVVKTRAHYFGFELVFGKAAEAGQHEVFGALLQYPNAHGEITDLGETIAALKAQGAVVAVATDLMALVLLKSPGAMGADIALGSSQRFGVAMGFGGPHAAFFATRES</sequence>
<keyword evidence="2" id="KW-0663">Pyridoxal phosphate</keyword>
<organism evidence="5 6">
    <name type="scientific">Thauera phenolivorans</name>
    <dbReference type="NCBI Taxonomy" id="1792543"/>
    <lineage>
        <taxon>Bacteria</taxon>
        <taxon>Pseudomonadati</taxon>
        <taxon>Pseudomonadota</taxon>
        <taxon>Betaproteobacteria</taxon>
        <taxon>Rhodocyclales</taxon>
        <taxon>Zoogloeaceae</taxon>
        <taxon>Thauera</taxon>
    </lineage>
</organism>
<evidence type="ECO:0000256" key="2">
    <source>
        <dbReference type="ARBA" id="ARBA00022898"/>
    </source>
</evidence>
<dbReference type="Gene3D" id="3.40.640.10">
    <property type="entry name" value="Type I PLP-dependent aspartate aminotransferase-like (Major domain)"/>
    <property type="match status" value="1"/>
</dbReference>